<accession>A0ABQ2CPR1</accession>
<organism evidence="2 3">
    <name type="scientific">Halopseudomonas pertucinogena</name>
    <dbReference type="NCBI Taxonomy" id="86175"/>
    <lineage>
        <taxon>Bacteria</taxon>
        <taxon>Pseudomonadati</taxon>
        <taxon>Pseudomonadota</taxon>
        <taxon>Gammaproteobacteria</taxon>
        <taxon>Pseudomonadales</taxon>
        <taxon>Pseudomonadaceae</taxon>
        <taxon>Halopseudomonas</taxon>
    </lineage>
</organism>
<feature type="region of interest" description="Disordered" evidence="1">
    <location>
        <begin position="1"/>
        <end position="36"/>
    </location>
</feature>
<sequence>MREHSPIEATSGAAAQPNRPGVGAPTNGGTKQVVLRTPDGTKQVVCERRVARNSWFAYAGWRETVGLRMPGGTKQWVCVCRVARNRWVSWSGAGAPDRLAAIGARSAPGIGTSIGPVRQRVRV</sequence>
<protein>
    <submittedName>
        <fullName evidence="2">Uncharacterized protein</fullName>
    </submittedName>
</protein>
<keyword evidence="3" id="KW-1185">Reference proteome</keyword>
<proteinExistence type="predicted"/>
<gene>
    <name evidence="2" type="ORF">GCM10009083_17250</name>
</gene>
<name>A0ABQ2CPR1_9GAMM</name>
<evidence type="ECO:0000313" key="3">
    <source>
        <dbReference type="Proteomes" id="UP000633263"/>
    </source>
</evidence>
<evidence type="ECO:0000313" key="2">
    <source>
        <dbReference type="EMBL" id="GGJ01035.1"/>
    </source>
</evidence>
<reference evidence="3" key="1">
    <citation type="journal article" date="2019" name="Int. J. Syst. Evol. Microbiol.">
        <title>The Global Catalogue of Microorganisms (GCM) 10K type strain sequencing project: providing services to taxonomists for standard genome sequencing and annotation.</title>
        <authorList>
            <consortium name="The Broad Institute Genomics Platform"/>
            <consortium name="The Broad Institute Genome Sequencing Center for Infectious Disease"/>
            <person name="Wu L."/>
            <person name="Ma J."/>
        </authorList>
    </citation>
    <scope>NUCLEOTIDE SEQUENCE [LARGE SCALE GENOMIC DNA]</scope>
    <source>
        <strain evidence="3">JCM 11590</strain>
    </source>
</reference>
<dbReference type="Proteomes" id="UP000633263">
    <property type="component" value="Unassembled WGS sequence"/>
</dbReference>
<dbReference type="EMBL" id="BMNN01000003">
    <property type="protein sequence ID" value="GGJ01035.1"/>
    <property type="molecule type" value="Genomic_DNA"/>
</dbReference>
<comment type="caution">
    <text evidence="2">The sequence shown here is derived from an EMBL/GenBank/DDBJ whole genome shotgun (WGS) entry which is preliminary data.</text>
</comment>
<evidence type="ECO:0000256" key="1">
    <source>
        <dbReference type="SAM" id="MobiDB-lite"/>
    </source>
</evidence>